<dbReference type="EMBL" id="JBDODL010000025">
    <property type="protein sequence ID" value="MES1918184.1"/>
    <property type="molecule type" value="Genomic_DNA"/>
</dbReference>
<sequence length="98" mass="11473">MEIKIKKNYSDPKGRTEILANLNCPEDKQLYLSEKETNVKNFYFLCKNGRFEFLNEEFVYFSNFSCRSKDRTDTIAMILILVICFAFVSCFASVIVDL</sequence>
<keyword evidence="1" id="KW-0812">Transmembrane</keyword>
<organism evidence="2 3">
    <name type="scientific">Bonamia ostreae</name>
    <dbReference type="NCBI Taxonomy" id="126728"/>
    <lineage>
        <taxon>Eukaryota</taxon>
        <taxon>Sar</taxon>
        <taxon>Rhizaria</taxon>
        <taxon>Endomyxa</taxon>
        <taxon>Ascetosporea</taxon>
        <taxon>Haplosporida</taxon>
        <taxon>Bonamia</taxon>
    </lineage>
</organism>
<proteinExistence type="predicted"/>
<dbReference type="Proteomes" id="UP001439008">
    <property type="component" value="Unassembled WGS sequence"/>
</dbReference>
<protein>
    <submittedName>
        <fullName evidence="2">Uncharacterized protein</fullName>
    </submittedName>
</protein>
<evidence type="ECO:0000313" key="2">
    <source>
        <dbReference type="EMBL" id="MES1918184.1"/>
    </source>
</evidence>
<reference evidence="2 3" key="1">
    <citation type="journal article" date="2024" name="BMC Biol.">
        <title>Comparative genomics of Ascetosporea gives new insight into the evolutionary basis for animal parasitism in Rhizaria.</title>
        <authorList>
            <person name="Hiltunen Thoren M."/>
            <person name="Onut-Brannstrom I."/>
            <person name="Alfjorden A."/>
            <person name="Peckova H."/>
            <person name="Swords F."/>
            <person name="Hooper C."/>
            <person name="Holzer A.S."/>
            <person name="Bass D."/>
            <person name="Burki F."/>
        </authorList>
    </citation>
    <scope>NUCLEOTIDE SEQUENCE [LARGE SCALE GENOMIC DNA]</scope>
    <source>
        <strain evidence="2">20-A016</strain>
    </source>
</reference>
<feature type="transmembrane region" description="Helical" evidence="1">
    <location>
        <begin position="75"/>
        <end position="96"/>
    </location>
</feature>
<evidence type="ECO:0000313" key="3">
    <source>
        <dbReference type="Proteomes" id="UP001439008"/>
    </source>
</evidence>
<name>A0ABV2AEQ5_9EUKA</name>
<accession>A0ABV2AEQ5</accession>
<evidence type="ECO:0000256" key="1">
    <source>
        <dbReference type="SAM" id="Phobius"/>
    </source>
</evidence>
<keyword evidence="3" id="KW-1185">Reference proteome</keyword>
<comment type="caution">
    <text evidence="2">The sequence shown here is derived from an EMBL/GenBank/DDBJ whole genome shotgun (WGS) entry which is preliminary data.</text>
</comment>
<keyword evidence="1" id="KW-1133">Transmembrane helix</keyword>
<keyword evidence="1" id="KW-0472">Membrane</keyword>
<gene>
    <name evidence="2" type="ORF">MHBO_000195</name>
</gene>